<evidence type="ECO:0000313" key="4">
    <source>
        <dbReference type="Proteomes" id="UP001178507"/>
    </source>
</evidence>
<feature type="region of interest" description="Disordered" evidence="2">
    <location>
        <begin position="1"/>
        <end position="28"/>
    </location>
</feature>
<keyword evidence="1" id="KW-0175">Coiled coil</keyword>
<feature type="compositionally biased region" description="Basic and acidic residues" evidence="2">
    <location>
        <begin position="379"/>
        <end position="388"/>
    </location>
</feature>
<accession>A0AA36IYY0</accession>
<name>A0AA36IYY0_9DINO</name>
<keyword evidence="4" id="KW-1185">Reference proteome</keyword>
<organism evidence="3 4">
    <name type="scientific">Effrenium voratum</name>
    <dbReference type="NCBI Taxonomy" id="2562239"/>
    <lineage>
        <taxon>Eukaryota</taxon>
        <taxon>Sar</taxon>
        <taxon>Alveolata</taxon>
        <taxon>Dinophyceae</taxon>
        <taxon>Suessiales</taxon>
        <taxon>Symbiodiniaceae</taxon>
        <taxon>Effrenium</taxon>
    </lineage>
</organism>
<dbReference type="AlphaFoldDB" id="A0AA36IYY0"/>
<reference evidence="3" key="1">
    <citation type="submission" date="2023-08" db="EMBL/GenBank/DDBJ databases">
        <authorList>
            <person name="Chen Y."/>
            <person name="Shah S."/>
            <person name="Dougan E. K."/>
            <person name="Thang M."/>
            <person name="Chan C."/>
        </authorList>
    </citation>
    <scope>NUCLEOTIDE SEQUENCE</scope>
</reference>
<protein>
    <submittedName>
        <fullName evidence="3">Uncharacterized protein</fullName>
    </submittedName>
</protein>
<dbReference type="EMBL" id="CAUJNA010003146">
    <property type="protein sequence ID" value="CAJ1395394.1"/>
    <property type="molecule type" value="Genomic_DNA"/>
</dbReference>
<evidence type="ECO:0000256" key="2">
    <source>
        <dbReference type="SAM" id="MobiDB-lite"/>
    </source>
</evidence>
<feature type="coiled-coil region" evidence="1">
    <location>
        <begin position="166"/>
        <end position="193"/>
    </location>
</feature>
<comment type="caution">
    <text evidence="3">The sequence shown here is derived from an EMBL/GenBank/DDBJ whole genome shotgun (WGS) entry which is preliminary data.</text>
</comment>
<evidence type="ECO:0000256" key="1">
    <source>
        <dbReference type="SAM" id="Coils"/>
    </source>
</evidence>
<gene>
    <name evidence="3" type="ORF">EVOR1521_LOCUS19828</name>
</gene>
<feature type="region of interest" description="Disordered" evidence="2">
    <location>
        <begin position="356"/>
        <end position="388"/>
    </location>
</feature>
<sequence>MSPAAGDTERSAATSPRSEGGRGRLQEKAQRLAAELDLKLLSVSKRTAGLQGERALSLRQASPFLAGVERRDASPARILQVTPNSPGLARSDASPVRIVQASPTSGRGRQDASPRIAQASRTAGQREALPPARILQESSPRRVRIAQEPAKTVGSGNLASLRSENQAGLEEKLEALRGELVEERRSRQAAEAALAEKLHEKLAQLDGLGQAVRQLEALVPQGTHVESSLAKDLTQVGGETSALRAAVEVLQTKLAAAEEGTAEMQAALSDLRLRLLGCEAASSALKVNLGDLQAAAPAGQERLDVDRSDLWRVAQEAQAGQERLRQECAALETRLGQAISQQAERSWENLEAAEGSAPLLLQKPPPARERSALPVLRGQTRDGEWPPG</sequence>
<feature type="compositionally biased region" description="Basic and acidic residues" evidence="2">
    <location>
        <begin position="19"/>
        <end position="28"/>
    </location>
</feature>
<feature type="coiled-coil region" evidence="1">
    <location>
        <begin position="314"/>
        <end position="341"/>
    </location>
</feature>
<feature type="region of interest" description="Disordered" evidence="2">
    <location>
        <begin position="101"/>
        <end position="142"/>
    </location>
</feature>
<dbReference type="Proteomes" id="UP001178507">
    <property type="component" value="Unassembled WGS sequence"/>
</dbReference>
<evidence type="ECO:0000313" key="3">
    <source>
        <dbReference type="EMBL" id="CAJ1395394.1"/>
    </source>
</evidence>
<proteinExistence type="predicted"/>